<dbReference type="PROSITE" id="PS50853">
    <property type="entry name" value="FN3"/>
    <property type="match status" value="1"/>
</dbReference>
<dbReference type="SMART" id="SM00060">
    <property type="entry name" value="FN3"/>
    <property type="match status" value="3"/>
</dbReference>
<gene>
    <name evidence="6" type="ORF">ARHIZOSPH14_02070</name>
</gene>
<keyword evidence="2" id="KW-0624">Polysaccharide degradation</keyword>
<comment type="caution">
    <text evidence="6">The sequence shown here is derived from an EMBL/GenBank/DDBJ whole genome shotgun (WGS) entry which is preliminary data.</text>
</comment>
<organism evidence="6 7">
    <name type="scientific">Agromyces rhizosphaerae</name>
    <dbReference type="NCBI Taxonomy" id="88374"/>
    <lineage>
        <taxon>Bacteria</taxon>
        <taxon>Bacillati</taxon>
        <taxon>Actinomycetota</taxon>
        <taxon>Actinomycetes</taxon>
        <taxon>Micrococcales</taxon>
        <taxon>Microbacteriaceae</taxon>
        <taxon>Agromyces</taxon>
    </lineage>
</organism>
<name>A0A9W6FN23_9MICO</name>
<feature type="compositionally biased region" description="Polar residues" evidence="3">
    <location>
        <begin position="1710"/>
        <end position="1727"/>
    </location>
</feature>
<dbReference type="SUPFAM" id="SSF49265">
    <property type="entry name" value="Fibronectin type III"/>
    <property type="match status" value="2"/>
</dbReference>
<keyword evidence="4" id="KW-0812">Transmembrane</keyword>
<keyword evidence="1" id="KW-0326">Glycosidase</keyword>
<evidence type="ECO:0000256" key="1">
    <source>
        <dbReference type="ARBA" id="ARBA00023295"/>
    </source>
</evidence>
<proteinExistence type="predicted"/>
<keyword evidence="4" id="KW-1133">Transmembrane helix</keyword>
<evidence type="ECO:0000256" key="2">
    <source>
        <dbReference type="ARBA" id="ARBA00023326"/>
    </source>
</evidence>
<sequence>MIVEWLRAHRSGVLTAAATTMTAALIAGVAIASGGYTSQRVDLGDASVWVANGGIESVGRLNTAVRELDTAVETGVAAPVLVQRGATVLVVDPERANLDVLDPATATISESVAIPPVRPAVALAGDRVVIASDGDVWSTPIDDFAEFDSQRDPDLTFGAGTVTAADEDGTMVAFTPSTARVSRFDAADGTAVERTWQVGGEIAADAEWSITTVGGRWALLDATAEVLHLEGGSVELGDLVGPGGGVVLQEPATDGDAVLVAHRSGLLAVPFDAGTPEVLAGDRFGVPAAPVVADDCAYAAWADASGWSSCDTADAILEGGATGELAFRSNGSALVLNDAASGRSWSVRDGWALVDDWDALLRVETDERVVEQNDPSSPPTLERVQVPPVAVDDEFGARPQRTTILPVLLNDYDANGDVLAISSVGTAPEGVEVDLVSNDQQLQVTLPAGATGTVALDYTIDDGRGGSASAVVRIVARADDENGPPVQARGASAVVEAGGRVSTDVLADWYDPDGDPFYLADAAAGPPDTATYTAGGEVVFTERGGRGPLRTVALSVSDGRAIGAGTLQVAVRAAGSVPLVAEPFAVLASAGEERTISPLQHVSGGSGTPRLTAVPAKPDVVLVPDFDQGTFRFTSDAVGTHYLEYTVTDGDQTAVGVVRVDVAAPPDADTTPVTVPHTAFLRVRQTVDVDVLATDIDPTGGVLVITGADDTADERGMRVEVIEHRVLRVTLNDPLVDGAAEFEYTVSNGRAEATGTVRVVEIPALERVQAPVAADDTASVRVGDVIDIPVLANDRHPDDEPISLAPDLVEPPAEADGLLFASGDVLRFLAPSRPGIVSAVYRVEGPDGQFATATVRISVNDVDADDNSAPVPRVVTSRVLAGETVRIRIPLLGIDPDGDSVQLIGQETPPERGIVVRTGVDWIEYEAGEYSAGTDVFRYAVVDALGARATGTVRVGIAPRLDGVRAPVAVEDEVHARPGGEVAVRVLDNDSDPDGGPLTIVAVEPVEGSAEASVDGDLVRIAVPRVEGRSSFIYTIRNEGQATASAFLVVDVSAEAPLARPEAGDTVLSLSDILDRSWVDVDVRENVFFADGPAERLGVELVPGWESGAVVRGDGTIRVTLADERQVIPFRVVHPDDPELDAYAFVRVPGYEDALPQLRLDAPPIIVQSEQEVLIEINEHVVAVGGRPVRITDEATVRASNGDGGELVVDADTLRFRSADEYFGPASVSFVVTDGASADDPDARTATIVLPITVLPRENQPPSFTGGLIEFEPGQQREIDLLKLTSYPYPADLDELAFRLVQPLPDGFDLSLDGTVLRVTTAAGTLAGTRAAVTVAVQDDSGDGRAGRIELRVVPSTRPLAVPAPDSAVARRGSTTTVDVLANDAATNPFPDVPLRVVRVRGADDASLPSGVHVVPSADRTSLRVTVDEGAEPVNSTIQYQVADATGDAGRYAWGVVTISVQDRPEPVAEVRATGFGDRSISIDFSPGPANNSPITAYEVTLRAPGSGEVLAVHSCPATDCTVPTLGNGRANQVAVEVRARNGIGLSDAARPPETIWSDVVPGAPADLRAAPLDGGLRVTWTPVVPAGGGTPVTRYVVIVAGQIGEVSAASICSATACVLDRTGLVNGSSVPVAISPRNDAYPALSTWREASVTGTPFGAPRAGTADAIGDASAGAVTVTWSAFDPNGDAIRGYFVQRLAVGSRTLPTGPQACSVSTPAPGTVSPPTNGAGVEETRTLGPDARSARFEGLSAENTEYAFVVWGYNRAGCASSAVLVVTPRPFDRVIDEVRGEMRWTGDGLAWDYRVTSVTPRASRYEIVAVDAAGVQLAGTVQSFGGTGWPREILGRPFGEAVRFQLRACAPWGSCGPWSPVQPADPEPSLDFALPSLRWDAPASRWTWTNPPDNGALEATFRCGTGPGPGSPAGAETSCVVGGGGPGGTAWLDVTVGGITKRYESD</sequence>
<dbReference type="Pfam" id="PF17963">
    <property type="entry name" value="Big_9"/>
    <property type="match status" value="6"/>
</dbReference>
<feature type="transmembrane region" description="Helical" evidence="4">
    <location>
        <begin position="12"/>
        <end position="32"/>
    </location>
</feature>
<evidence type="ECO:0000256" key="4">
    <source>
        <dbReference type="SAM" id="Phobius"/>
    </source>
</evidence>
<keyword evidence="4" id="KW-0472">Membrane</keyword>
<dbReference type="GO" id="GO:0016798">
    <property type="term" value="F:hydrolase activity, acting on glycosyl bonds"/>
    <property type="evidence" value="ECO:0007669"/>
    <property type="project" value="UniProtKB-KW"/>
</dbReference>
<keyword evidence="7" id="KW-1185">Reference proteome</keyword>
<feature type="domain" description="Fibronectin type-III" evidence="5">
    <location>
        <begin position="1464"/>
        <end position="1563"/>
    </location>
</feature>
<dbReference type="GO" id="GO:0000272">
    <property type="term" value="P:polysaccharide catabolic process"/>
    <property type="evidence" value="ECO:0007669"/>
    <property type="project" value="UniProtKB-KW"/>
</dbReference>
<dbReference type="InterPro" id="IPR013783">
    <property type="entry name" value="Ig-like_fold"/>
</dbReference>
<reference evidence="6" key="1">
    <citation type="submission" date="2022-12" db="EMBL/GenBank/DDBJ databases">
        <title>Reference genome sequencing for broad-spectrum identification of bacterial and archaeal isolates by mass spectrometry.</title>
        <authorList>
            <person name="Sekiguchi Y."/>
            <person name="Tourlousse D.M."/>
        </authorList>
    </citation>
    <scope>NUCLEOTIDE SEQUENCE</scope>
    <source>
        <strain evidence="6">14</strain>
    </source>
</reference>
<dbReference type="EMBL" id="BSDP01000001">
    <property type="protein sequence ID" value="GLI25965.1"/>
    <property type="molecule type" value="Genomic_DNA"/>
</dbReference>
<accession>A0A9W6FN23</accession>
<dbReference type="InterPro" id="IPR036116">
    <property type="entry name" value="FN3_sf"/>
</dbReference>
<evidence type="ECO:0000256" key="3">
    <source>
        <dbReference type="SAM" id="MobiDB-lite"/>
    </source>
</evidence>
<protein>
    <submittedName>
        <fullName evidence="6">Fibronectin type III</fullName>
    </submittedName>
</protein>
<dbReference type="Gene3D" id="2.60.40.10">
    <property type="entry name" value="Immunoglobulins"/>
    <property type="match status" value="2"/>
</dbReference>
<dbReference type="CDD" id="cd00063">
    <property type="entry name" value="FN3"/>
    <property type="match status" value="2"/>
</dbReference>
<keyword evidence="2" id="KW-0119">Carbohydrate metabolism</keyword>
<dbReference type="RefSeq" id="WP_281881967.1">
    <property type="nucleotide sequence ID" value="NZ_BSDP01000001.1"/>
</dbReference>
<keyword evidence="1" id="KW-0378">Hydrolase</keyword>
<feature type="region of interest" description="Disordered" evidence="3">
    <location>
        <begin position="1710"/>
        <end position="1733"/>
    </location>
</feature>
<evidence type="ECO:0000313" key="6">
    <source>
        <dbReference type="EMBL" id="GLI25965.1"/>
    </source>
</evidence>
<dbReference type="InterPro" id="IPR003961">
    <property type="entry name" value="FN3_dom"/>
</dbReference>
<evidence type="ECO:0000259" key="5">
    <source>
        <dbReference type="PROSITE" id="PS50853"/>
    </source>
</evidence>
<evidence type="ECO:0000313" key="7">
    <source>
        <dbReference type="Proteomes" id="UP001144396"/>
    </source>
</evidence>
<dbReference type="Proteomes" id="UP001144396">
    <property type="component" value="Unassembled WGS sequence"/>
</dbReference>